<keyword evidence="1" id="KW-0472">Membrane</keyword>
<evidence type="ECO:0008006" key="4">
    <source>
        <dbReference type="Google" id="ProtNLM"/>
    </source>
</evidence>
<evidence type="ECO:0000256" key="1">
    <source>
        <dbReference type="SAM" id="Phobius"/>
    </source>
</evidence>
<feature type="transmembrane region" description="Helical" evidence="1">
    <location>
        <begin position="164"/>
        <end position="188"/>
    </location>
</feature>
<keyword evidence="1" id="KW-1133">Transmembrane helix</keyword>
<dbReference type="Proteomes" id="UP001069802">
    <property type="component" value="Unassembled WGS sequence"/>
</dbReference>
<comment type="caution">
    <text evidence="2">The sequence shown here is derived from an EMBL/GenBank/DDBJ whole genome shotgun (WGS) entry which is preliminary data.</text>
</comment>
<dbReference type="RefSeq" id="WP_269423541.1">
    <property type="nucleotide sequence ID" value="NZ_JAPWGY010000003.1"/>
</dbReference>
<feature type="transmembrane region" description="Helical" evidence="1">
    <location>
        <begin position="37"/>
        <end position="61"/>
    </location>
</feature>
<keyword evidence="3" id="KW-1185">Reference proteome</keyword>
<accession>A0ABT4LJV5</accession>
<proteinExistence type="predicted"/>
<evidence type="ECO:0000313" key="3">
    <source>
        <dbReference type="Proteomes" id="UP001069802"/>
    </source>
</evidence>
<feature type="transmembrane region" description="Helical" evidence="1">
    <location>
        <begin position="208"/>
        <end position="241"/>
    </location>
</feature>
<feature type="transmembrane region" description="Helical" evidence="1">
    <location>
        <begin position="126"/>
        <end position="152"/>
    </location>
</feature>
<gene>
    <name evidence="2" type="ORF">O4H49_11405</name>
</gene>
<keyword evidence="1" id="KW-0812">Transmembrane</keyword>
<feature type="transmembrane region" description="Helical" evidence="1">
    <location>
        <begin position="261"/>
        <end position="286"/>
    </location>
</feature>
<organism evidence="2 3">
    <name type="scientific">Kiloniella laminariae</name>
    <dbReference type="NCBI Taxonomy" id="454162"/>
    <lineage>
        <taxon>Bacteria</taxon>
        <taxon>Pseudomonadati</taxon>
        <taxon>Pseudomonadota</taxon>
        <taxon>Alphaproteobacteria</taxon>
        <taxon>Rhodospirillales</taxon>
        <taxon>Kiloniellaceae</taxon>
        <taxon>Kiloniella</taxon>
    </lineage>
</organism>
<reference evidence="2" key="1">
    <citation type="submission" date="2022-12" db="EMBL/GenBank/DDBJ databases">
        <title>Bacterial isolates from different developmental stages of Nematostella vectensis.</title>
        <authorList>
            <person name="Fraune S."/>
        </authorList>
    </citation>
    <scope>NUCLEOTIDE SEQUENCE</scope>
    <source>
        <strain evidence="2">G21630-S1</strain>
    </source>
</reference>
<evidence type="ECO:0000313" key="2">
    <source>
        <dbReference type="EMBL" id="MCZ4281388.1"/>
    </source>
</evidence>
<feature type="transmembrane region" description="Helical" evidence="1">
    <location>
        <begin position="81"/>
        <end position="105"/>
    </location>
</feature>
<sequence>MTIDREFGRAVAPIAVGKAISEAFYPLFKNGKTALKLAIFPALTITLVSVLSIYLSTELIISDLSNPGNFNPGSAVQQLALSFATTLFSLLIFLQFYICWIRFLYKGESSMKSGLITSLQKRNWIALGKFLLLVIASYIVAAVFMIIFAFALEDFIPEFVKVGFFLVLLAIYFTLFLRFSYVIPAAALDEPYSFGDSWRHTRGQSLKLFVSFFLLALILFIALFILAIVLFLLSGLISLFFPMMGGIENLVPFLIGMMTTYRFLYLQLPLQLFAVVITFFMFLPYLNMLLYCFRTNTGWADDHEIAERFS</sequence>
<name>A0ABT4LJV5_9PROT</name>
<dbReference type="EMBL" id="JAPWGY010000003">
    <property type="protein sequence ID" value="MCZ4281388.1"/>
    <property type="molecule type" value="Genomic_DNA"/>
</dbReference>
<protein>
    <recommendedName>
        <fullName evidence="4">Glycerophosphoryl diester phosphodiesterase membrane domain-containing protein</fullName>
    </recommendedName>
</protein>